<keyword evidence="4" id="KW-0175">Coiled coil</keyword>
<dbReference type="InterPro" id="IPR036890">
    <property type="entry name" value="HATPase_C_sf"/>
</dbReference>
<dbReference type="Pfam" id="PF07696">
    <property type="entry name" value="7TMR-DISMED2"/>
    <property type="match status" value="1"/>
</dbReference>
<feature type="transmembrane region" description="Helical" evidence="5">
    <location>
        <begin position="253"/>
        <end position="272"/>
    </location>
</feature>
<evidence type="ECO:0000256" key="2">
    <source>
        <dbReference type="ARBA" id="ARBA00012438"/>
    </source>
</evidence>
<evidence type="ECO:0000256" key="5">
    <source>
        <dbReference type="SAM" id="Phobius"/>
    </source>
</evidence>
<dbReference type="EMBL" id="WNXC01000009">
    <property type="protein sequence ID" value="MBB2151324.1"/>
    <property type="molecule type" value="Genomic_DNA"/>
</dbReference>
<feature type="transmembrane region" description="Helical" evidence="5">
    <location>
        <begin position="216"/>
        <end position="241"/>
    </location>
</feature>
<evidence type="ECO:0000259" key="7">
    <source>
        <dbReference type="PROSITE" id="PS50109"/>
    </source>
</evidence>
<dbReference type="Proteomes" id="UP000636110">
    <property type="component" value="Unassembled WGS sequence"/>
</dbReference>
<feature type="chain" id="PRO_5046974469" description="histidine kinase" evidence="6">
    <location>
        <begin position="30"/>
        <end position="720"/>
    </location>
</feature>
<feature type="transmembrane region" description="Helical" evidence="5">
    <location>
        <begin position="284"/>
        <end position="303"/>
    </location>
</feature>
<gene>
    <name evidence="8" type="ORF">GM920_20660</name>
</gene>
<keyword evidence="6" id="KW-0732">Signal</keyword>
<evidence type="ECO:0000256" key="1">
    <source>
        <dbReference type="ARBA" id="ARBA00000085"/>
    </source>
</evidence>
<protein>
    <recommendedName>
        <fullName evidence="2">histidine kinase</fullName>
        <ecNumber evidence="2">2.7.13.3</ecNumber>
    </recommendedName>
</protein>
<dbReference type="SMART" id="SM00388">
    <property type="entry name" value="HisKA"/>
    <property type="match status" value="1"/>
</dbReference>
<keyword evidence="5" id="KW-1133">Transmembrane helix</keyword>
<dbReference type="Pfam" id="PF07695">
    <property type="entry name" value="7TMR-DISM_7TM"/>
    <property type="match status" value="1"/>
</dbReference>
<dbReference type="SUPFAM" id="SSF55874">
    <property type="entry name" value="ATPase domain of HSP90 chaperone/DNA topoisomerase II/histidine kinase"/>
    <property type="match status" value="1"/>
</dbReference>
<dbReference type="SUPFAM" id="SSF47384">
    <property type="entry name" value="Homodimeric domain of signal transducing histidine kinase"/>
    <property type="match status" value="1"/>
</dbReference>
<dbReference type="EC" id="2.7.13.3" evidence="2"/>
<evidence type="ECO:0000256" key="3">
    <source>
        <dbReference type="ARBA" id="ARBA00022553"/>
    </source>
</evidence>
<reference evidence="8 9" key="1">
    <citation type="submission" date="2019-11" db="EMBL/GenBank/DDBJ databases">
        <title>Description of Pedobacter sp. LMG 31462T.</title>
        <authorList>
            <person name="Carlier A."/>
            <person name="Qi S."/>
            <person name="Vandamme P."/>
        </authorList>
    </citation>
    <scope>NUCLEOTIDE SEQUENCE [LARGE SCALE GENOMIC DNA]</scope>
    <source>
        <strain evidence="8 9">LMG 31462</strain>
    </source>
</reference>
<dbReference type="InterPro" id="IPR003661">
    <property type="entry name" value="HisK_dim/P_dom"/>
</dbReference>
<feature type="transmembrane region" description="Helical" evidence="5">
    <location>
        <begin position="190"/>
        <end position="209"/>
    </location>
</feature>
<dbReference type="InterPro" id="IPR004358">
    <property type="entry name" value="Sig_transdc_His_kin-like_C"/>
</dbReference>
<dbReference type="InterPro" id="IPR011622">
    <property type="entry name" value="7TMR_DISM_rcpt_extracell_dom2"/>
</dbReference>
<dbReference type="PRINTS" id="PR00344">
    <property type="entry name" value="BCTRLSENSOR"/>
</dbReference>
<dbReference type="Gene3D" id="3.30.565.10">
    <property type="entry name" value="Histidine kinase-like ATPase, C-terminal domain"/>
    <property type="match status" value="1"/>
</dbReference>
<dbReference type="InterPro" id="IPR011623">
    <property type="entry name" value="7TMR_DISM_rcpt_extracell_dom1"/>
</dbReference>
<feature type="signal peptide" evidence="6">
    <location>
        <begin position="1"/>
        <end position="29"/>
    </location>
</feature>
<keyword evidence="5" id="KW-0472">Membrane</keyword>
<dbReference type="RefSeq" id="WP_182961059.1">
    <property type="nucleotide sequence ID" value="NZ_WNXC01000009.1"/>
</dbReference>
<keyword evidence="3" id="KW-0597">Phosphoprotein</keyword>
<dbReference type="InterPro" id="IPR005467">
    <property type="entry name" value="His_kinase_dom"/>
</dbReference>
<evidence type="ECO:0000256" key="6">
    <source>
        <dbReference type="SAM" id="SignalP"/>
    </source>
</evidence>
<comment type="catalytic activity">
    <reaction evidence="1">
        <text>ATP + protein L-histidine = ADP + protein N-phospho-L-histidine.</text>
        <dbReference type="EC" id="2.7.13.3"/>
    </reaction>
</comment>
<dbReference type="InterPro" id="IPR003594">
    <property type="entry name" value="HATPase_dom"/>
</dbReference>
<feature type="domain" description="Histidine kinase" evidence="7">
    <location>
        <begin position="470"/>
        <end position="719"/>
    </location>
</feature>
<feature type="transmembrane region" description="Helical" evidence="5">
    <location>
        <begin position="337"/>
        <end position="356"/>
    </location>
</feature>
<feature type="transmembrane region" description="Helical" evidence="5">
    <location>
        <begin position="309"/>
        <end position="330"/>
    </location>
</feature>
<dbReference type="PANTHER" id="PTHR43065">
    <property type="entry name" value="SENSOR HISTIDINE KINASE"/>
    <property type="match status" value="1"/>
</dbReference>
<dbReference type="PROSITE" id="PS50109">
    <property type="entry name" value="HIS_KIN"/>
    <property type="match status" value="1"/>
</dbReference>
<dbReference type="CDD" id="cd00082">
    <property type="entry name" value="HisKA"/>
    <property type="match status" value="1"/>
</dbReference>
<feature type="transmembrane region" description="Helical" evidence="5">
    <location>
        <begin position="362"/>
        <end position="388"/>
    </location>
</feature>
<dbReference type="Pfam" id="PF02518">
    <property type="entry name" value="HATPase_c"/>
    <property type="match status" value="1"/>
</dbReference>
<evidence type="ECO:0000256" key="4">
    <source>
        <dbReference type="SAM" id="Coils"/>
    </source>
</evidence>
<evidence type="ECO:0000313" key="8">
    <source>
        <dbReference type="EMBL" id="MBB2151324.1"/>
    </source>
</evidence>
<accession>A0ABR6F1C8</accession>
<sequence>MQYLNSLKKMHQFFCLIMLFLLMSSETEAQVIQLNSTENTQINISDQVSTFEDPSAKLSLEEVIKKAEFRPNYNKIANFGLTKSQIWIRIKIADPKMASDYYLQLKSPNLDKVVFYYPEKGQYKTVKSGNEVSILLRDIVHQDPIFRLRTTSDTTTYYLKVAASSPITLPLFIGSYSVIMQGLAMESNVFSLYMGLIITMFLYNIFIYSTVRDRSYLFYVVYIFSVGFTQLCLQGYAFSLLWGDNPYLNNQGLVFSIVFVGITSILFTKEFLHVKNFYKNVNTYMNVLIVLYLICFGISLSGYPVAAQMALQLLTIVASISVIVTGIIIYRKKYRPALYFTISWSCFLIGVIIFILKDVGILSYTFLTNNAILIGSGLEAVLLSFALADKINIFKKEKEESQSEALRILTENEKLVREQNVLLEIKVKERTEALENINTSLNDALSNLKETQSQLVDSEKMASLGQLTAGIAHEINNPINFVTSNIKPLQMDIDDLNELIDMYEKIDPAQDLNSQLSTIENFKRSIDLDFVREEIKSLLSGIGEGAKRTAEIIRSLKNFSRLDENDTKPVDLNEGLDSTLVLLRSTFPGNLQIVKNYGTLPKVECMPGKINQVFMNLISNAIQAIKGKESPAAEELLSINTWQEGEEVKISIKDSGSGMSEEVKQKIFEPFFTTKDVGEGTGLGLSIVFRIIENHQGHIDVVTKVNQGTEFIITLPLISR</sequence>
<dbReference type="Gene3D" id="2.60.40.2380">
    <property type="match status" value="1"/>
</dbReference>
<dbReference type="InterPro" id="IPR036097">
    <property type="entry name" value="HisK_dim/P_sf"/>
</dbReference>
<name>A0ABR6F1C8_9SPHI</name>
<dbReference type="Gene3D" id="1.10.287.130">
    <property type="match status" value="1"/>
</dbReference>
<evidence type="ECO:0000313" key="9">
    <source>
        <dbReference type="Proteomes" id="UP000636110"/>
    </source>
</evidence>
<dbReference type="SMART" id="SM00387">
    <property type="entry name" value="HATPase_c"/>
    <property type="match status" value="1"/>
</dbReference>
<dbReference type="PANTHER" id="PTHR43065:SF50">
    <property type="entry name" value="HISTIDINE KINASE"/>
    <property type="match status" value="1"/>
</dbReference>
<keyword evidence="9" id="KW-1185">Reference proteome</keyword>
<comment type="caution">
    <text evidence="8">The sequence shown here is derived from an EMBL/GenBank/DDBJ whole genome shotgun (WGS) entry which is preliminary data.</text>
</comment>
<keyword evidence="5" id="KW-0812">Transmembrane</keyword>
<proteinExistence type="predicted"/>
<organism evidence="8 9">
    <name type="scientific">Pedobacter gandavensis</name>
    <dbReference type="NCBI Taxonomy" id="2679963"/>
    <lineage>
        <taxon>Bacteria</taxon>
        <taxon>Pseudomonadati</taxon>
        <taxon>Bacteroidota</taxon>
        <taxon>Sphingobacteriia</taxon>
        <taxon>Sphingobacteriales</taxon>
        <taxon>Sphingobacteriaceae</taxon>
        <taxon>Pedobacter</taxon>
    </lineage>
</organism>
<feature type="coiled-coil region" evidence="4">
    <location>
        <begin position="431"/>
        <end position="461"/>
    </location>
</feature>